<dbReference type="RefSeq" id="WP_138750148.1">
    <property type="nucleotide sequence ID" value="NZ_VCLB01000012.1"/>
</dbReference>
<dbReference type="Proteomes" id="UP000307874">
    <property type="component" value="Unassembled WGS sequence"/>
</dbReference>
<evidence type="ECO:0000313" key="4">
    <source>
        <dbReference type="Proteomes" id="UP000307874"/>
    </source>
</evidence>
<dbReference type="PRINTS" id="PR01438">
    <property type="entry name" value="UNVRSLSTRESS"/>
</dbReference>
<dbReference type="InterPro" id="IPR006016">
    <property type="entry name" value="UspA"/>
</dbReference>
<protein>
    <submittedName>
        <fullName evidence="3">Universal stress protein</fullName>
    </submittedName>
</protein>
<dbReference type="Pfam" id="PF00582">
    <property type="entry name" value="Usp"/>
    <property type="match status" value="1"/>
</dbReference>
<sequence length="280" mass="30261">MTYKTILAVMESPTQAGGFLDYAVEIVRSFDAHVIGLHAETVNPTPIIAPMEIPDPISIQSLQDMAEKRSAELGDIFNKRAAREGISYEWRKIVSASGFSGSSVIDSARSCDLIIAPQVSPDAPGDARADFESFLFESGRPVLLVPHVDKVAKPFNRVMVAWNGSREAARATFDALPFLKKAGEVEIFSVNPHDSKDQESGLTGAEIASTLSRHGVNVTATSAHADKAKAATIIENRLSDNSVDLLVMGAYTHSRLWELLFGGVTRTLLESMTAATLMSR</sequence>
<name>A0A5C4JLA2_9HYPH</name>
<gene>
    <name evidence="3" type="ORF">FF124_19455</name>
</gene>
<dbReference type="InterPro" id="IPR006015">
    <property type="entry name" value="Universal_stress_UspA"/>
</dbReference>
<keyword evidence="4" id="KW-1185">Reference proteome</keyword>
<evidence type="ECO:0000259" key="2">
    <source>
        <dbReference type="Pfam" id="PF00582"/>
    </source>
</evidence>
<dbReference type="Gene3D" id="3.40.50.12370">
    <property type="match status" value="1"/>
</dbReference>
<dbReference type="CDD" id="cd00293">
    <property type="entry name" value="USP-like"/>
    <property type="match status" value="1"/>
</dbReference>
<dbReference type="PANTHER" id="PTHR46268">
    <property type="entry name" value="STRESS RESPONSE PROTEIN NHAX"/>
    <property type="match status" value="1"/>
</dbReference>
<accession>A0A5C4JLA2</accession>
<feature type="domain" description="UspA" evidence="2">
    <location>
        <begin position="155"/>
        <end position="278"/>
    </location>
</feature>
<dbReference type="SUPFAM" id="SSF52402">
    <property type="entry name" value="Adenine nucleotide alpha hydrolases-like"/>
    <property type="match status" value="2"/>
</dbReference>
<organism evidence="3 4">
    <name type="scientific">Martelella lutilitoris</name>
    <dbReference type="NCBI Taxonomy" id="2583532"/>
    <lineage>
        <taxon>Bacteria</taxon>
        <taxon>Pseudomonadati</taxon>
        <taxon>Pseudomonadota</taxon>
        <taxon>Alphaproteobacteria</taxon>
        <taxon>Hyphomicrobiales</taxon>
        <taxon>Aurantimonadaceae</taxon>
        <taxon>Martelella</taxon>
    </lineage>
</organism>
<evidence type="ECO:0000313" key="3">
    <source>
        <dbReference type="EMBL" id="TNB46087.1"/>
    </source>
</evidence>
<comment type="caution">
    <text evidence="3">The sequence shown here is derived from an EMBL/GenBank/DDBJ whole genome shotgun (WGS) entry which is preliminary data.</text>
</comment>
<proteinExistence type="inferred from homology"/>
<comment type="similarity">
    <text evidence="1">Belongs to the universal stress protein A family.</text>
</comment>
<reference evidence="3 4" key="2">
    <citation type="submission" date="2019-06" db="EMBL/GenBank/DDBJ databases">
        <title>Martelella lutilitoris sp. nov., isolated from a tidal mudflat.</title>
        <authorList>
            <person name="Kim Y.-J."/>
        </authorList>
    </citation>
    <scope>NUCLEOTIDE SEQUENCE [LARGE SCALE GENOMIC DNA]</scope>
    <source>
        <strain evidence="3 4">GH2-6</strain>
    </source>
</reference>
<dbReference type="OrthoDB" id="9804721at2"/>
<dbReference type="EMBL" id="VCLB01000012">
    <property type="protein sequence ID" value="TNB46087.1"/>
    <property type="molecule type" value="Genomic_DNA"/>
</dbReference>
<reference evidence="3 4" key="1">
    <citation type="submission" date="2019-05" db="EMBL/GenBank/DDBJ databases">
        <authorList>
            <person name="Lee S.D."/>
        </authorList>
    </citation>
    <scope>NUCLEOTIDE SEQUENCE [LARGE SCALE GENOMIC DNA]</scope>
    <source>
        <strain evidence="3 4">GH2-6</strain>
    </source>
</reference>
<dbReference type="AlphaFoldDB" id="A0A5C4JLA2"/>
<dbReference type="PANTHER" id="PTHR46268:SF15">
    <property type="entry name" value="UNIVERSAL STRESS PROTEIN HP_0031"/>
    <property type="match status" value="1"/>
</dbReference>
<evidence type="ECO:0000256" key="1">
    <source>
        <dbReference type="ARBA" id="ARBA00008791"/>
    </source>
</evidence>